<dbReference type="Proteomes" id="UP000054166">
    <property type="component" value="Unassembled WGS sequence"/>
</dbReference>
<reference evidence="2" key="2">
    <citation type="submission" date="2015-01" db="EMBL/GenBank/DDBJ databases">
        <title>Evolutionary Origins and Diversification of the Mycorrhizal Mutualists.</title>
        <authorList>
            <consortium name="DOE Joint Genome Institute"/>
            <consortium name="Mycorrhizal Genomics Consortium"/>
            <person name="Kohler A."/>
            <person name="Kuo A."/>
            <person name="Nagy L.G."/>
            <person name="Floudas D."/>
            <person name="Copeland A."/>
            <person name="Barry K.W."/>
            <person name="Cichocki N."/>
            <person name="Veneault-Fourrey C."/>
            <person name="LaButti K."/>
            <person name="Lindquist E.A."/>
            <person name="Lipzen A."/>
            <person name="Lundell T."/>
            <person name="Morin E."/>
            <person name="Murat C."/>
            <person name="Riley R."/>
            <person name="Ohm R."/>
            <person name="Sun H."/>
            <person name="Tunlid A."/>
            <person name="Henrissat B."/>
            <person name="Grigoriev I.V."/>
            <person name="Hibbett D.S."/>
            <person name="Martin F."/>
        </authorList>
    </citation>
    <scope>NUCLEOTIDE SEQUENCE [LARGE SCALE GENOMIC DNA]</scope>
    <source>
        <strain evidence="2">F 1598</strain>
    </source>
</reference>
<dbReference type="AlphaFoldDB" id="A0A0C3AKJ7"/>
<feature type="non-terminal residue" evidence="1">
    <location>
        <position position="165"/>
    </location>
</feature>
<accession>A0A0C3AKJ7</accession>
<organism evidence="1 2">
    <name type="scientific">Piloderma croceum (strain F 1598)</name>
    <dbReference type="NCBI Taxonomy" id="765440"/>
    <lineage>
        <taxon>Eukaryota</taxon>
        <taxon>Fungi</taxon>
        <taxon>Dikarya</taxon>
        <taxon>Basidiomycota</taxon>
        <taxon>Agaricomycotina</taxon>
        <taxon>Agaricomycetes</taxon>
        <taxon>Agaricomycetidae</taxon>
        <taxon>Atheliales</taxon>
        <taxon>Atheliaceae</taxon>
        <taxon>Piloderma</taxon>
    </lineage>
</organism>
<dbReference type="EMBL" id="KN833061">
    <property type="protein sequence ID" value="KIM74423.1"/>
    <property type="molecule type" value="Genomic_DNA"/>
</dbReference>
<dbReference type="InParanoid" id="A0A0C3AKJ7"/>
<reference evidence="1 2" key="1">
    <citation type="submission" date="2014-04" db="EMBL/GenBank/DDBJ databases">
        <authorList>
            <consortium name="DOE Joint Genome Institute"/>
            <person name="Kuo A."/>
            <person name="Tarkka M."/>
            <person name="Buscot F."/>
            <person name="Kohler A."/>
            <person name="Nagy L.G."/>
            <person name="Floudas D."/>
            <person name="Copeland A."/>
            <person name="Barry K.W."/>
            <person name="Cichocki N."/>
            <person name="Veneault-Fourrey C."/>
            <person name="LaButti K."/>
            <person name="Lindquist E.A."/>
            <person name="Lipzen A."/>
            <person name="Lundell T."/>
            <person name="Morin E."/>
            <person name="Murat C."/>
            <person name="Sun H."/>
            <person name="Tunlid A."/>
            <person name="Henrissat B."/>
            <person name="Grigoriev I.V."/>
            <person name="Hibbett D.S."/>
            <person name="Martin F."/>
            <person name="Nordberg H.P."/>
            <person name="Cantor M.N."/>
            <person name="Hua S.X."/>
        </authorList>
    </citation>
    <scope>NUCLEOTIDE SEQUENCE [LARGE SCALE GENOMIC DNA]</scope>
    <source>
        <strain evidence="1 2">F 1598</strain>
    </source>
</reference>
<sequence>MPPDMKQIAGLFNDVDCIETIRNEKHDNLEQMAIDWLRDARYQLMRSIEVEYYKLAASIDNPTRQRSWALYPRDRLSISTNRHPPILRPYSTAIRNNIQELMDACGFNSTVTAIQVSETGGFYSVDIKFPARLTDGRNGHIPRTLHVKDTIDTTVASNFARLIKD</sequence>
<evidence type="ECO:0000313" key="1">
    <source>
        <dbReference type="EMBL" id="KIM74423.1"/>
    </source>
</evidence>
<dbReference type="HOGENOM" id="CLU_1644354_0_0_1"/>
<name>A0A0C3AKJ7_PILCF</name>
<gene>
    <name evidence="1" type="ORF">PILCRDRAFT_828272</name>
</gene>
<dbReference type="OrthoDB" id="5292999at2759"/>
<proteinExistence type="predicted"/>
<protein>
    <submittedName>
        <fullName evidence="1">Uncharacterized protein</fullName>
    </submittedName>
</protein>
<keyword evidence="2" id="KW-1185">Reference proteome</keyword>
<evidence type="ECO:0000313" key="2">
    <source>
        <dbReference type="Proteomes" id="UP000054166"/>
    </source>
</evidence>